<evidence type="ECO:0000256" key="1">
    <source>
        <dbReference type="ARBA" id="ARBA00022801"/>
    </source>
</evidence>
<name>A0ABW4LHP3_9MICO</name>
<proteinExistence type="predicted"/>
<sequence>MPLTRLDPTAALVLVDLQQGVVGSAHPDVPAVLDTAVALADAFRSRGLPVVLVTVIGGAPGRTDAAAARTAPRHRPEGWADIAPALDGYDDIRIAKRTWGAFHGTGLDEALRSRGVTQVVIGGVATSTGVESTARAAHEHGYHVVLAVDAMLDPDRASHDHSVTTVFPRLGEVTTAHDVIAALTA</sequence>
<dbReference type="EMBL" id="JBHUEA010000019">
    <property type="protein sequence ID" value="MFD1722305.1"/>
    <property type="molecule type" value="Genomic_DNA"/>
</dbReference>
<feature type="domain" description="Isochorismatase-like" evidence="2">
    <location>
        <begin position="10"/>
        <end position="177"/>
    </location>
</feature>
<dbReference type="Proteomes" id="UP001597347">
    <property type="component" value="Unassembled WGS sequence"/>
</dbReference>
<comment type="caution">
    <text evidence="3">The sequence shown here is derived from an EMBL/GenBank/DDBJ whole genome shotgun (WGS) entry which is preliminary data.</text>
</comment>
<protein>
    <submittedName>
        <fullName evidence="3">Isochorismatase family protein</fullName>
    </submittedName>
</protein>
<dbReference type="InterPro" id="IPR036380">
    <property type="entry name" value="Isochorismatase-like_sf"/>
</dbReference>
<gene>
    <name evidence="3" type="ORF">ACFSBI_12170</name>
</gene>
<evidence type="ECO:0000313" key="3">
    <source>
        <dbReference type="EMBL" id="MFD1722305.1"/>
    </source>
</evidence>
<keyword evidence="4" id="KW-1185">Reference proteome</keyword>
<dbReference type="CDD" id="cd00431">
    <property type="entry name" value="cysteine_hydrolases"/>
    <property type="match status" value="1"/>
</dbReference>
<dbReference type="PANTHER" id="PTHR43540:SF7">
    <property type="entry name" value="ISOCHORISMATASE FAMILY PROTEIN YECD"/>
    <property type="match status" value="1"/>
</dbReference>
<organism evidence="3 4">
    <name type="scientific">Amnibacterium endophyticum</name>
    <dbReference type="NCBI Taxonomy" id="2109337"/>
    <lineage>
        <taxon>Bacteria</taxon>
        <taxon>Bacillati</taxon>
        <taxon>Actinomycetota</taxon>
        <taxon>Actinomycetes</taxon>
        <taxon>Micrococcales</taxon>
        <taxon>Microbacteriaceae</taxon>
        <taxon>Amnibacterium</taxon>
    </lineage>
</organism>
<dbReference type="Gene3D" id="3.40.50.850">
    <property type="entry name" value="Isochorismatase-like"/>
    <property type="match status" value="1"/>
</dbReference>
<dbReference type="InterPro" id="IPR000868">
    <property type="entry name" value="Isochorismatase-like_dom"/>
</dbReference>
<dbReference type="PANTHER" id="PTHR43540">
    <property type="entry name" value="PEROXYUREIDOACRYLATE/UREIDOACRYLATE AMIDOHYDROLASE-RELATED"/>
    <property type="match status" value="1"/>
</dbReference>
<evidence type="ECO:0000313" key="4">
    <source>
        <dbReference type="Proteomes" id="UP001597347"/>
    </source>
</evidence>
<dbReference type="SUPFAM" id="SSF52499">
    <property type="entry name" value="Isochorismatase-like hydrolases"/>
    <property type="match status" value="1"/>
</dbReference>
<evidence type="ECO:0000259" key="2">
    <source>
        <dbReference type="Pfam" id="PF00857"/>
    </source>
</evidence>
<accession>A0ABW4LHP3</accession>
<dbReference type="Pfam" id="PF00857">
    <property type="entry name" value="Isochorismatase"/>
    <property type="match status" value="1"/>
</dbReference>
<keyword evidence="1" id="KW-0378">Hydrolase</keyword>
<reference evidence="4" key="1">
    <citation type="journal article" date="2019" name="Int. J. Syst. Evol. Microbiol.">
        <title>The Global Catalogue of Microorganisms (GCM) 10K type strain sequencing project: providing services to taxonomists for standard genome sequencing and annotation.</title>
        <authorList>
            <consortium name="The Broad Institute Genomics Platform"/>
            <consortium name="The Broad Institute Genome Sequencing Center for Infectious Disease"/>
            <person name="Wu L."/>
            <person name="Ma J."/>
        </authorList>
    </citation>
    <scope>NUCLEOTIDE SEQUENCE [LARGE SCALE GENOMIC DNA]</scope>
    <source>
        <strain evidence="4">CGMCC 1.12471</strain>
    </source>
</reference>
<dbReference type="InterPro" id="IPR050272">
    <property type="entry name" value="Isochorismatase-like_hydrls"/>
</dbReference>
<dbReference type="RefSeq" id="WP_377935291.1">
    <property type="nucleotide sequence ID" value="NZ_JBHUEA010000019.1"/>
</dbReference>